<dbReference type="OMA" id="ERCIGRF"/>
<dbReference type="GeneID" id="19200125"/>
<comment type="caution">
    <text evidence="3">The sequence shown here is derived from an EMBL/GenBank/DDBJ whole genome shotgun (WGS) entry which is preliminary data.</text>
</comment>
<dbReference type="InterPro" id="IPR050983">
    <property type="entry name" value="GST_Omega/HSP26"/>
</dbReference>
<dbReference type="SFLD" id="SFLDG00358">
    <property type="entry name" value="Main_(cytGST)"/>
    <property type="match status" value="1"/>
</dbReference>
<dbReference type="Pfam" id="PF13417">
    <property type="entry name" value="GST_N_3"/>
    <property type="match status" value="1"/>
</dbReference>
<name>A0A5M3MF94_CONPW</name>
<reference evidence="4" key="1">
    <citation type="journal article" date="2012" name="Science">
        <title>The Paleozoic origin of enzymatic lignin decomposition reconstructed from 31 fungal genomes.</title>
        <authorList>
            <person name="Floudas D."/>
            <person name="Binder M."/>
            <person name="Riley R."/>
            <person name="Barry K."/>
            <person name="Blanchette R.A."/>
            <person name="Henrissat B."/>
            <person name="Martinez A.T."/>
            <person name="Otillar R."/>
            <person name="Spatafora J.W."/>
            <person name="Yadav J.S."/>
            <person name="Aerts A."/>
            <person name="Benoit I."/>
            <person name="Boyd A."/>
            <person name="Carlson A."/>
            <person name="Copeland A."/>
            <person name="Coutinho P.M."/>
            <person name="de Vries R.P."/>
            <person name="Ferreira P."/>
            <person name="Findley K."/>
            <person name="Foster B."/>
            <person name="Gaskell J."/>
            <person name="Glotzer D."/>
            <person name="Gorecki P."/>
            <person name="Heitman J."/>
            <person name="Hesse C."/>
            <person name="Hori C."/>
            <person name="Igarashi K."/>
            <person name="Jurgens J.A."/>
            <person name="Kallen N."/>
            <person name="Kersten P."/>
            <person name="Kohler A."/>
            <person name="Kuees U."/>
            <person name="Kumar T.K.A."/>
            <person name="Kuo A."/>
            <person name="LaButti K."/>
            <person name="Larrondo L.F."/>
            <person name="Lindquist E."/>
            <person name="Ling A."/>
            <person name="Lombard V."/>
            <person name="Lucas S."/>
            <person name="Lundell T."/>
            <person name="Martin R."/>
            <person name="McLaughlin D.J."/>
            <person name="Morgenstern I."/>
            <person name="Morin E."/>
            <person name="Murat C."/>
            <person name="Nagy L.G."/>
            <person name="Nolan M."/>
            <person name="Ohm R.A."/>
            <person name="Patyshakuliyeva A."/>
            <person name="Rokas A."/>
            <person name="Ruiz-Duenas F.J."/>
            <person name="Sabat G."/>
            <person name="Salamov A."/>
            <person name="Samejima M."/>
            <person name="Schmutz J."/>
            <person name="Slot J.C."/>
            <person name="St John F."/>
            <person name="Stenlid J."/>
            <person name="Sun H."/>
            <person name="Sun S."/>
            <person name="Syed K."/>
            <person name="Tsang A."/>
            <person name="Wiebenga A."/>
            <person name="Young D."/>
            <person name="Pisabarro A."/>
            <person name="Eastwood D.C."/>
            <person name="Martin F."/>
            <person name="Cullen D."/>
            <person name="Grigoriev I.V."/>
            <person name="Hibbett D.S."/>
        </authorList>
    </citation>
    <scope>NUCLEOTIDE SEQUENCE [LARGE SCALE GENOMIC DNA]</scope>
    <source>
        <strain evidence="4">RWD-64-598 SS2</strain>
    </source>
</reference>
<dbReference type="SUPFAM" id="SSF47616">
    <property type="entry name" value="GST C-terminal domain-like"/>
    <property type="match status" value="1"/>
</dbReference>
<dbReference type="Gene3D" id="1.20.1050.10">
    <property type="match status" value="1"/>
</dbReference>
<dbReference type="GO" id="GO:0005737">
    <property type="term" value="C:cytoplasm"/>
    <property type="evidence" value="ECO:0007669"/>
    <property type="project" value="TreeGrafter"/>
</dbReference>
<dbReference type="RefSeq" id="XP_007771992.1">
    <property type="nucleotide sequence ID" value="XM_007773802.1"/>
</dbReference>
<dbReference type="GO" id="GO:0016740">
    <property type="term" value="F:transferase activity"/>
    <property type="evidence" value="ECO:0007669"/>
    <property type="project" value="UniProtKB-KW"/>
</dbReference>
<evidence type="ECO:0000259" key="1">
    <source>
        <dbReference type="PROSITE" id="PS50404"/>
    </source>
</evidence>
<dbReference type="EMBL" id="JH711583">
    <property type="protein sequence ID" value="EIW77600.1"/>
    <property type="molecule type" value="Genomic_DNA"/>
</dbReference>
<dbReference type="PANTHER" id="PTHR43968">
    <property type="match status" value="1"/>
</dbReference>
<feature type="domain" description="GST C-terminal" evidence="2">
    <location>
        <begin position="100"/>
        <end position="232"/>
    </location>
</feature>
<dbReference type="InterPro" id="IPR010987">
    <property type="entry name" value="Glutathione-S-Trfase_C-like"/>
</dbReference>
<dbReference type="PANTHER" id="PTHR43968:SF6">
    <property type="entry name" value="GLUTATHIONE S-TRANSFERASE OMEGA"/>
    <property type="match status" value="1"/>
</dbReference>
<sequence length="247" mass="27423">MSSPQLTFYGFKVSANAMRVAIALSHAKADFTFCSIDLMNKPEWFVSQVNPAGKVPAVTIGGPIVPPDQPSPESAKIAESLVILELVADLYPSSRLMPSDPVERAKVRFFMQTQQTVFANNYFPWYALGKANGWKDLYEGAKALQALLPENGTGYAVGNQLTIADCAFAPLWGRTKVCFERCIGRFDPEEAKLFKEAMEAPEMAKFRAYTDRLFAHPSVKEHWDEEFIATASKGLVAVFEKRFGPKP</sequence>
<keyword evidence="4" id="KW-1185">Reference proteome</keyword>
<dbReference type="SFLD" id="SFLDS00019">
    <property type="entry name" value="Glutathione_Transferase_(cytos"/>
    <property type="match status" value="1"/>
</dbReference>
<organism evidence="3 4">
    <name type="scientific">Coniophora puteana (strain RWD-64-598)</name>
    <name type="common">Brown rot fungus</name>
    <dbReference type="NCBI Taxonomy" id="741705"/>
    <lineage>
        <taxon>Eukaryota</taxon>
        <taxon>Fungi</taxon>
        <taxon>Dikarya</taxon>
        <taxon>Basidiomycota</taxon>
        <taxon>Agaricomycotina</taxon>
        <taxon>Agaricomycetes</taxon>
        <taxon>Agaricomycetidae</taxon>
        <taxon>Boletales</taxon>
        <taxon>Coniophorineae</taxon>
        <taxon>Coniophoraceae</taxon>
        <taxon>Coniophora</taxon>
    </lineage>
</organism>
<proteinExistence type="predicted"/>
<dbReference type="InterPro" id="IPR036249">
    <property type="entry name" value="Thioredoxin-like_sf"/>
</dbReference>
<dbReference type="OrthoDB" id="202840at2759"/>
<evidence type="ECO:0000313" key="3">
    <source>
        <dbReference type="EMBL" id="EIW77600.1"/>
    </source>
</evidence>
<dbReference type="CDD" id="cd00570">
    <property type="entry name" value="GST_N_family"/>
    <property type="match status" value="1"/>
</dbReference>
<dbReference type="PROSITE" id="PS50405">
    <property type="entry name" value="GST_CTER"/>
    <property type="match status" value="1"/>
</dbReference>
<keyword evidence="3" id="KW-0808">Transferase</keyword>
<dbReference type="PROSITE" id="PS50404">
    <property type="entry name" value="GST_NTER"/>
    <property type="match status" value="1"/>
</dbReference>
<accession>A0A5M3MF94</accession>
<dbReference type="InterPro" id="IPR004045">
    <property type="entry name" value="Glutathione_S-Trfase_N"/>
</dbReference>
<dbReference type="InterPro" id="IPR036282">
    <property type="entry name" value="Glutathione-S-Trfase_C_sf"/>
</dbReference>
<dbReference type="AlphaFoldDB" id="A0A5M3MF94"/>
<gene>
    <name evidence="3" type="ORF">CONPUDRAFT_128565</name>
</gene>
<protein>
    <submittedName>
        <fullName evidence="3">Glutathione S-transferase C-terminal-like protein</fullName>
    </submittedName>
</protein>
<dbReference type="Pfam" id="PF13410">
    <property type="entry name" value="GST_C_2"/>
    <property type="match status" value="1"/>
</dbReference>
<dbReference type="CDD" id="cd00299">
    <property type="entry name" value="GST_C_family"/>
    <property type="match status" value="1"/>
</dbReference>
<feature type="domain" description="GST N-terminal" evidence="1">
    <location>
        <begin position="4"/>
        <end position="95"/>
    </location>
</feature>
<evidence type="ECO:0000259" key="2">
    <source>
        <dbReference type="PROSITE" id="PS50405"/>
    </source>
</evidence>
<dbReference type="Proteomes" id="UP000053558">
    <property type="component" value="Unassembled WGS sequence"/>
</dbReference>
<dbReference type="SUPFAM" id="SSF52833">
    <property type="entry name" value="Thioredoxin-like"/>
    <property type="match status" value="1"/>
</dbReference>
<evidence type="ECO:0000313" key="4">
    <source>
        <dbReference type="Proteomes" id="UP000053558"/>
    </source>
</evidence>
<dbReference type="Gene3D" id="3.40.30.10">
    <property type="entry name" value="Glutaredoxin"/>
    <property type="match status" value="1"/>
</dbReference>
<dbReference type="InterPro" id="IPR040079">
    <property type="entry name" value="Glutathione_S-Trfase"/>
</dbReference>
<dbReference type="KEGG" id="cput:CONPUDRAFT_128565"/>